<dbReference type="EMBL" id="BARU01025563">
    <property type="protein sequence ID" value="GAH67913.1"/>
    <property type="molecule type" value="Genomic_DNA"/>
</dbReference>
<evidence type="ECO:0000313" key="2">
    <source>
        <dbReference type="EMBL" id="GAH67913.1"/>
    </source>
</evidence>
<gene>
    <name evidence="2" type="ORF">S03H2_41172</name>
</gene>
<reference evidence="2" key="1">
    <citation type="journal article" date="2014" name="Front. Microbiol.">
        <title>High frequency of phylogenetically diverse reductive dehalogenase-homologous genes in deep subseafloor sedimentary metagenomes.</title>
        <authorList>
            <person name="Kawai M."/>
            <person name="Futagami T."/>
            <person name="Toyoda A."/>
            <person name="Takaki Y."/>
            <person name="Nishi S."/>
            <person name="Hori S."/>
            <person name="Arai W."/>
            <person name="Tsubouchi T."/>
            <person name="Morono Y."/>
            <person name="Uchiyama I."/>
            <person name="Ito T."/>
            <person name="Fujiyama A."/>
            <person name="Inagaki F."/>
            <person name="Takami H."/>
        </authorList>
    </citation>
    <scope>NUCLEOTIDE SEQUENCE</scope>
    <source>
        <strain evidence="2">Expedition CK06-06</strain>
    </source>
</reference>
<organism evidence="2">
    <name type="scientific">marine sediment metagenome</name>
    <dbReference type="NCBI Taxonomy" id="412755"/>
    <lineage>
        <taxon>unclassified sequences</taxon>
        <taxon>metagenomes</taxon>
        <taxon>ecological metagenomes</taxon>
    </lineage>
</organism>
<sequence length="71" mass="7693">MDKAYMYAVAVEIIGIVVTSGGIIFEYYSGETIGLVVITIGSVIIATGSLFYAKVYRQLGKLNVGKKNKKE</sequence>
<keyword evidence="1" id="KW-1133">Transmembrane helix</keyword>
<protein>
    <submittedName>
        <fullName evidence="2">Uncharacterized protein</fullName>
    </submittedName>
</protein>
<dbReference type="AlphaFoldDB" id="X1JDS0"/>
<comment type="caution">
    <text evidence="2">The sequence shown here is derived from an EMBL/GenBank/DDBJ whole genome shotgun (WGS) entry which is preliminary data.</text>
</comment>
<feature type="transmembrane region" description="Helical" evidence="1">
    <location>
        <begin position="7"/>
        <end position="27"/>
    </location>
</feature>
<feature type="transmembrane region" description="Helical" evidence="1">
    <location>
        <begin position="33"/>
        <end position="53"/>
    </location>
</feature>
<keyword evidence="1" id="KW-0812">Transmembrane</keyword>
<name>X1JDS0_9ZZZZ</name>
<proteinExistence type="predicted"/>
<keyword evidence="1" id="KW-0472">Membrane</keyword>
<evidence type="ECO:0000256" key="1">
    <source>
        <dbReference type="SAM" id="Phobius"/>
    </source>
</evidence>
<accession>X1JDS0</accession>